<evidence type="ECO:0000313" key="7">
    <source>
        <dbReference type="EMBL" id="KAG9185285.1"/>
    </source>
</evidence>
<evidence type="ECO:0000256" key="3">
    <source>
        <dbReference type="ARBA" id="ARBA00022692"/>
    </source>
</evidence>
<keyword evidence="4 6" id="KW-1133">Transmembrane helix</keyword>
<dbReference type="InterPro" id="IPR038213">
    <property type="entry name" value="IFI6/IFI27-like_sf"/>
</dbReference>
<evidence type="ECO:0000256" key="5">
    <source>
        <dbReference type="ARBA" id="ARBA00023136"/>
    </source>
</evidence>
<name>A0AAD4F9E4_9PLEO</name>
<evidence type="ECO:0000256" key="1">
    <source>
        <dbReference type="ARBA" id="ARBA00004141"/>
    </source>
</evidence>
<dbReference type="InterPro" id="IPR009311">
    <property type="entry name" value="IFI6/IFI27-like"/>
</dbReference>
<reference evidence="7" key="1">
    <citation type="submission" date="2021-07" db="EMBL/GenBank/DDBJ databases">
        <title>Genome Resource of American Ginseng Black Spot Pathogen Alternaria panax.</title>
        <authorList>
            <person name="Qiu C."/>
            <person name="Wang W."/>
            <person name="Liu Z."/>
        </authorList>
    </citation>
    <scope>NUCLEOTIDE SEQUENCE</scope>
    <source>
        <strain evidence="7">BNCC115425</strain>
    </source>
</reference>
<comment type="subcellular location">
    <subcellularLocation>
        <location evidence="1">Membrane</location>
        <topology evidence="1">Multi-pass membrane protein</topology>
    </subcellularLocation>
</comment>
<dbReference type="Gene3D" id="6.10.110.10">
    <property type="match status" value="1"/>
</dbReference>
<evidence type="ECO:0000313" key="8">
    <source>
        <dbReference type="Proteomes" id="UP001199106"/>
    </source>
</evidence>
<feature type="transmembrane region" description="Helical" evidence="6">
    <location>
        <begin position="243"/>
        <end position="269"/>
    </location>
</feature>
<feature type="transmembrane region" description="Helical" evidence="6">
    <location>
        <begin position="214"/>
        <end position="237"/>
    </location>
</feature>
<dbReference type="GO" id="GO:0016020">
    <property type="term" value="C:membrane"/>
    <property type="evidence" value="ECO:0007669"/>
    <property type="project" value="UniProtKB-SubCell"/>
</dbReference>
<keyword evidence="3 6" id="KW-0812">Transmembrane</keyword>
<comment type="caution">
    <text evidence="7">The sequence shown here is derived from an EMBL/GenBank/DDBJ whole genome shotgun (WGS) entry which is preliminary data.</text>
</comment>
<accession>A0AAD4F9E4</accession>
<evidence type="ECO:0000256" key="4">
    <source>
        <dbReference type="ARBA" id="ARBA00022989"/>
    </source>
</evidence>
<proteinExistence type="inferred from homology"/>
<keyword evidence="8" id="KW-1185">Reference proteome</keyword>
<protein>
    <submittedName>
        <fullName evidence="7">Uncharacterized protein</fullName>
    </submittedName>
</protein>
<feature type="transmembrane region" description="Helical" evidence="6">
    <location>
        <begin position="176"/>
        <end position="202"/>
    </location>
</feature>
<dbReference type="Proteomes" id="UP001199106">
    <property type="component" value="Unassembled WGS sequence"/>
</dbReference>
<keyword evidence="5 6" id="KW-0472">Membrane</keyword>
<organism evidence="7 8">
    <name type="scientific">Alternaria panax</name>
    <dbReference type="NCBI Taxonomy" id="48097"/>
    <lineage>
        <taxon>Eukaryota</taxon>
        <taxon>Fungi</taxon>
        <taxon>Dikarya</taxon>
        <taxon>Ascomycota</taxon>
        <taxon>Pezizomycotina</taxon>
        <taxon>Dothideomycetes</taxon>
        <taxon>Pleosporomycetidae</taxon>
        <taxon>Pleosporales</taxon>
        <taxon>Pleosporineae</taxon>
        <taxon>Pleosporaceae</taxon>
        <taxon>Alternaria</taxon>
        <taxon>Alternaria sect. Panax</taxon>
    </lineage>
</organism>
<dbReference type="AlphaFoldDB" id="A0AAD4F9E4"/>
<evidence type="ECO:0000256" key="2">
    <source>
        <dbReference type="ARBA" id="ARBA00007262"/>
    </source>
</evidence>
<comment type="similarity">
    <text evidence="2">Belongs to the IFI6/IFI27 family.</text>
</comment>
<dbReference type="PANTHER" id="PTHR16932">
    <property type="entry name" value="INTERFERON ALPHA-INDUCIBLE PROTEIN 27"/>
    <property type="match status" value="1"/>
</dbReference>
<evidence type="ECO:0000256" key="6">
    <source>
        <dbReference type="SAM" id="Phobius"/>
    </source>
</evidence>
<gene>
    <name evidence="7" type="ORF">G6011_07829</name>
</gene>
<dbReference type="EMBL" id="JAANER010000011">
    <property type="protein sequence ID" value="KAG9185285.1"/>
    <property type="molecule type" value="Genomic_DNA"/>
</dbReference>
<dbReference type="PANTHER" id="PTHR16932:SF18">
    <property type="entry name" value="INTERFERON, ALPHA-INDUCIBLE PROTEIN 27-LIKE 2"/>
    <property type="match status" value="1"/>
</dbReference>
<sequence length="281" mass="29580">MGFLEDARRLAGDFGQEAAQHVASAAGETWNHGSAIGREMAKHAGPVAKDTRKHLEELSKEAGRRAAPIAHSASRHAMSLAQSAFNNVNRGIRALPQVHDQDFIKEFDWKFIDDFGEDMAKRLGSTADDFWQKLSSGDLLKDISPASWPTIEFTQKDLSGFSENIKEWILSNPGQFATLLACIASGPIVAAVTPAMLGLVGFTPIGIAGGSMASAFQATVGPIATGSAFAILTSAGMGGYGLAIVQAIAIGSSVTGTCGTAAVAFLNVVKVDEQCRKEKTE</sequence>
<dbReference type="Pfam" id="PF06140">
    <property type="entry name" value="Ifi-6-16"/>
    <property type="match status" value="1"/>
</dbReference>